<organism evidence="4 5">
    <name type="scientific">Raphidocelis subcapitata</name>
    <dbReference type="NCBI Taxonomy" id="307507"/>
    <lineage>
        <taxon>Eukaryota</taxon>
        <taxon>Viridiplantae</taxon>
        <taxon>Chlorophyta</taxon>
        <taxon>core chlorophytes</taxon>
        <taxon>Chlorophyceae</taxon>
        <taxon>CS clade</taxon>
        <taxon>Sphaeropleales</taxon>
        <taxon>Selenastraceae</taxon>
        <taxon>Raphidocelis</taxon>
    </lineage>
</organism>
<dbReference type="InParanoid" id="A0A2V0P287"/>
<dbReference type="OrthoDB" id="205255at2759"/>
<dbReference type="GO" id="GO:0016020">
    <property type="term" value="C:membrane"/>
    <property type="evidence" value="ECO:0007669"/>
    <property type="project" value="TreeGrafter"/>
</dbReference>
<dbReference type="Pfam" id="PF08718">
    <property type="entry name" value="GLTP"/>
    <property type="match status" value="1"/>
</dbReference>
<dbReference type="PANTHER" id="PTHR10219:SF25">
    <property type="entry name" value="PLECKSTRIN HOMOLOGY DOMAIN-CONTAINING FAMILY A MEMBER 8"/>
    <property type="match status" value="1"/>
</dbReference>
<evidence type="ECO:0000256" key="1">
    <source>
        <dbReference type="ARBA" id="ARBA00022448"/>
    </source>
</evidence>
<dbReference type="FunCoup" id="A0A2V0P287">
    <property type="interactions" value="1984"/>
</dbReference>
<evidence type="ECO:0000256" key="2">
    <source>
        <dbReference type="SAM" id="SignalP"/>
    </source>
</evidence>
<evidence type="ECO:0000313" key="5">
    <source>
        <dbReference type="Proteomes" id="UP000247498"/>
    </source>
</evidence>
<keyword evidence="5" id="KW-1185">Reference proteome</keyword>
<dbReference type="STRING" id="307507.A0A2V0P287"/>
<accession>A0A2V0P287</accession>
<keyword evidence="1" id="KW-0813">Transport</keyword>
<dbReference type="PANTHER" id="PTHR10219">
    <property type="entry name" value="GLYCOLIPID TRANSFER PROTEIN-RELATED"/>
    <property type="match status" value="1"/>
</dbReference>
<sequence>MILLTSRALLLSISLAAKVAKRSSPASSRCSDSSGRSSTHYCSTAAYLAAQGQHPAAAASAAGSSSSSGRADADPLFAAALEVLPFVHEAPPGGALLTDGFLEVCELTAPIIESFGPAFSMVHRDITRNIERIRARKATDPERFRLLFPIVEDEVARRDDRHSQSCTKAVLWLKRGMEFMLAIMRRLLELPEDAAMADVVQEQYAKTLRRWHGMLCSSAFSVALAFVPNRATFLDRLAGGRYTPETAAEMAAYVDSFGNLLAEVHSWLDTHQLDDPAKV</sequence>
<dbReference type="Proteomes" id="UP000247498">
    <property type="component" value="Unassembled WGS sequence"/>
</dbReference>
<dbReference type="InterPro" id="IPR036497">
    <property type="entry name" value="GLTP_sf"/>
</dbReference>
<protein>
    <recommendedName>
        <fullName evidence="3">Glycolipid transfer protein domain-containing protein</fullName>
    </recommendedName>
</protein>
<evidence type="ECO:0000259" key="3">
    <source>
        <dbReference type="Pfam" id="PF08718"/>
    </source>
</evidence>
<dbReference type="SUPFAM" id="SSF110004">
    <property type="entry name" value="Glycolipid transfer protein, GLTP"/>
    <property type="match status" value="1"/>
</dbReference>
<dbReference type="EMBL" id="BDRX01000046">
    <property type="protein sequence ID" value="GBF93994.1"/>
    <property type="molecule type" value="Genomic_DNA"/>
</dbReference>
<reference evidence="4 5" key="1">
    <citation type="journal article" date="2018" name="Sci. Rep.">
        <title>Raphidocelis subcapitata (=Pseudokirchneriella subcapitata) provides an insight into genome evolution and environmental adaptations in the Sphaeropleales.</title>
        <authorList>
            <person name="Suzuki S."/>
            <person name="Yamaguchi H."/>
            <person name="Nakajima N."/>
            <person name="Kawachi M."/>
        </authorList>
    </citation>
    <scope>NUCLEOTIDE SEQUENCE [LARGE SCALE GENOMIC DNA]</scope>
    <source>
        <strain evidence="4 5">NIES-35</strain>
    </source>
</reference>
<dbReference type="Gene3D" id="1.10.3520.10">
    <property type="entry name" value="Glycolipid transfer protein"/>
    <property type="match status" value="1"/>
</dbReference>
<evidence type="ECO:0000313" key="4">
    <source>
        <dbReference type="EMBL" id="GBF93994.1"/>
    </source>
</evidence>
<feature type="signal peptide" evidence="2">
    <location>
        <begin position="1"/>
        <end position="16"/>
    </location>
</feature>
<dbReference type="GO" id="GO:0005829">
    <property type="term" value="C:cytosol"/>
    <property type="evidence" value="ECO:0007669"/>
    <property type="project" value="TreeGrafter"/>
</dbReference>
<proteinExistence type="predicted"/>
<keyword evidence="2" id="KW-0732">Signal</keyword>
<dbReference type="GO" id="GO:1902388">
    <property type="term" value="F:ceramide 1-phosphate transfer activity"/>
    <property type="evidence" value="ECO:0007669"/>
    <property type="project" value="TreeGrafter"/>
</dbReference>
<name>A0A2V0P287_9CHLO</name>
<comment type="caution">
    <text evidence="4">The sequence shown here is derived from an EMBL/GenBank/DDBJ whole genome shotgun (WGS) entry which is preliminary data.</text>
</comment>
<dbReference type="GO" id="GO:1902387">
    <property type="term" value="F:ceramide 1-phosphate binding"/>
    <property type="evidence" value="ECO:0007669"/>
    <property type="project" value="TreeGrafter"/>
</dbReference>
<dbReference type="AlphaFoldDB" id="A0A2V0P287"/>
<feature type="chain" id="PRO_5015875046" description="Glycolipid transfer protein domain-containing protein" evidence="2">
    <location>
        <begin position="17"/>
        <end position="279"/>
    </location>
</feature>
<dbReference type="InterPro" id="IPR014830">
    <property type="entry name" value="Glycolipid_transfer_prot_dom"/>
</dbReference>
<gene>
    <name evidence="4" type="ORF">Rsub_06243</name>
</gene>
<feature type="domain" description="Glycolipid transfer protein" evidence="3">
    <location>
        <begin position="98"/>
        <end position="238"/>
    </location>
</feature>